<organism evidence="3 4">
    <name type="scientific">Candidatus Jacksonbacteria bacterium RIFCSPLOWO2_02_FULL_44_20</name>
    <dbReference type="NCBI Taxonomy" id="1798460"/>
    <lineage>
        <taxon>Bacteria</taxon>
        <taxon>Candidatus Jacksoniibacteriota</taxon>
    </lineage>
</organism>
<feature type="compositionally biased region" description="Pro residues" evidence="1">
    <location>
        <begin position="297"/>
        <end position="306"/>
    </location>
</feature>
<dbReference type="SUPFAM" id="SSF48239">
    <property type="entry name" value="Terpenoid cyclases/Protein prenyltransferases"/>
    <property type="match status" value="1"/>
</dbReference>
<dbReference type="CDD" id="cd00688">
    <property type="entry name" value="ISOPREN_C2_like"/>
    <property type="match status" value="1"/>
</dbReference>
<feature type="region of interest" description="Disordered" evidence="1">
    <location>
        <begin position="297"/>
        <end position="350"/>
    </location>
</feature>
<dbReference type="InterPro" id="IPR008930">
    <property type="entry name" value="Terpenoid_cyclase/PrenylTrfase"/>
</dbReference>
<evidence type="ECO:0000313" key="3">
    <source>
        <dbReference type="EMBL" id="OGY73120.1"/>
    </source>
</evidence>
<evidence type="ECO:0000256" key="1">
    <source>
        <dbReference type="SAM" id="MobiDB-lite"/>
    </source>
</evidence>
<gene>
    <name evidence="3" type="ORF">A3H61_02835</name>
</gene>
<evidence type="ECO:0000313" key="4">
    <source>
        <dbReference type="Proteomes" id="UP000178315"/>
    </source>
</evidence>
<dbReference type="InterPro" id="IPR032696">
    <property type="entry name" value="SQ_cyclase_C"/>
</dbReference>
<sequence>MRRQSHLAFFAIIAIATGLVTPLRAAPSKNQLASLYLRNAPQNYWSTQALYVLGEEDIAEDHLKEAKCDFAIACAGPILGIAALGRDPRSFAKEDLVAKLLSFSANNQLGDPQTLNDDIFGILALIAAGVSADDSAILQSKTFILNNQNSDGGFGFMIGSSDVDDTAMAVMAMLEAGVSLGDTAIQNAVSYIKLSQNADGGFPFDPLSPYGTNSNADTTAWVVSMLYKLGEDPESAAWSKVGNTPIAFLQSLQTPDGWFESEKNVENAFKVNTTSYTAIALAGASYPVRKIVYTPPAPPPPPPPPAGMIIPPTFTNSPAIPEDTSEERDTEDNEDKKEPEPLPEEPSATAVLGQKLVAPFTDGTLVKQENDPTVYMIEHGRKRWIPNETILGLRFPSPRRIEFASRENLDSYPEGLEIGYPDEVYLTIEAGKKIFLISRGKKYHLRSGETWTRIRARGDAVVVAVGEAELSHYETGGIVE</sequence>
<feature type="compositionally biased region" description="Acidic residues" evidence="1">
    <location>
        <begin position="323"/>
        <end position="333"/>
    </location>
</feature>
<dbReference type="Pfam" id="PF13243">
    <property type="entry name" value="SQHop_cyclase_C"/>
    <property type="match status" value="1"/>
</dbReference>
<proteinExistence type="predicted"/>
<name>A0A1G2AAR3_9BACT</name>
<dbReference type="AlphaFoldDB" id="A0A1G2AAR3"/>
<dbReference type="EMBL" id="MHJU01000017">
    <property type="protein sequence ID" value="OGY73120.1"/>
    <property type="molecule type" value="Genomic_DNA"/>
</dbReference>
<reference evidence="3 4" key="1">
    <citation type="journal article" date="2016" name="Nat. Commun.">
        <title>Thousands of microbial genomes shed light on interconnected biogeochemical processes in an aquifer system.</title>
        <authorList>
            <person name="Anantharaman K."/>
            <person name="Brown C.T."/>
            <person name="Hug L.A."/>
            <person name="Sharon I."/>
            <person name="Castelle C.J."/>
            <person name="Probst A.J."/>
            <person name="Thomas B.C."/>
            <person name="Singh A."/>
            <person name="Wilkins M.J."/>
            <person name="Karaoz U."/>
            <person name="Brodie E.L."/>
            <person name="Williams K.H."/>
            <person name="Hubbard S.S."/>
            <person name="Banfield J.F."/>
        </authorList>
    </citation>
    <scope>NUCLEOTIDE SEQUENCE [LARGE SCALE GENOMIC DNA]</scope>
</reference>
<evidence type="ECO:0000259" key="2">
    <source>
        <dbReference type="Pfam" id="PF13243"/>
    </source>
</evidence>
<accession>A0A1G2AAR3</accession>
<protein>
    <recommendedName>
        <fullName evidence="2">Squalene cyclase C-terminal domain-containing protein</fullName>
    </recommendedName>
</protein>
<dbReference type="Gene3D" id="1.50.10.20">
    <property type="match status" value="1"/>
</dbReference>
<feature type="domain" description="Squalene cyclase C-terminal" evidence="2">
    <location>
        <begin position="98"/>
        <end position="265"/>
    </location>
</feature>
<dbReference type="Proteomes" id="UP000178315">
    <property type="component" value="Unassembled WGS sequence"/>
</dbReference>
<comment type="caution">
    <text evidence="3">The sequence shown here is derived from an EMBL/GenBank/DDBJ whole genome shotgun (WGS) entry which is preliminary data.</text>
</comment>